<dbReference type="EMBL" id="CP014672">
    <property type="protein sequence ID" value="ANW99408.1"/>
    <property type="molecule type" value="Genomic_DNA"/>
</dbReference>
<dbReference type="Proteomes" id="UP000092971">
    <property type="component" value="Chromosome"/>
</dbReference>
<evidence type="ECO:0000313" key="1">
    <source>
        <dbReference type="EMBL" id="ANW99408.1"/>
    </source>
</evidence>
<name>A0A1B1YF66_THEST</name>
<organism evidence="1 2">
    <name type="scientific">Thermoclostridium stercorarium subsp. thermolacticum DSM 2910</name>
    <dbReference type="NCBI Taxonomy" id="1121336"/>
    <lineage>
        <taxon>Bacteria</taxon>
        <taxon>Bacillati</taxon>
        <taxon>Bacillota</taxon>
        <taxon>Clostridia</taxon>
        <taxon>Eubacteriales</taxon>
        <taxon>Oscillospiraceae</taxon>
        <taxon>Thermoclostridium</taxon>
    </lineage>
</organism>
<evidence type="ECO:0000313" key="2">
    <source>
        <dbReference type="Proteomes" id="UP000092971"/>
    </source>
</evidence>
<reference evidence="1 2" key="1">
    <citation type="submission" date="2016-02" db="EMBL/GenBank/DDBJ databases">
        <title>Comparison of Clostridium stercorarium subspecies using comparative genomics and transcriptomics.</title>
        <authorList>
            <person name="Schellenberg J."/>
            <person name="Thallinger G."/>
            <person name="Levin D.B."/>
            <person name="Zhang X."/>
            <person name="Alvare G."/>
            <person name="Fristensky B."/>
            <person name="Sparling R."/>
        </authorList>
    </citation>
    <scope>NUCLEOTIDE SEQUENCE [LARGE SCALE GENOMIC DNA]</scope>
    <source>
        <strain evidence="1 2">DSM 2910</strain>
    </source>
</reference>
<dbReference type="AlphaFoldDB" id="A0A1B1YF66"/>
<sequence>MFKLYQEDMLSFYFNRSLGLEEVLMKKYDFFKKMIKDPILEDMINDFKKNSKEHIKELNDKMKRLGIQ</sequence>
<dbReference type="OrthoDB" id="1956668at2"/>
<proteinExistence type="predicted"/>
<accession>A0A1B1YF66</accession>
<protein>
    <submittedName>
        <fullName evidence="1">Uncharacterized protein</fullName>
    </submittedName>
</protein>
<gene>
    <name evidence="1" type="ORF">CSTERTH_10395</name>
</gene>